<dbReference type="EMBL" id="SDMR01000024">
    <property type="protein sequence ID" value="TBT92104.1"/>
    <property type="molecule type" value="Genomic_DNA"/>
</dbReference>
<evidence type="ECO:0000313" key="2">
    <source>
        <dbReference type="EMBL" id="TBT92104.1"/>
    </source>
</evidence>
<accession>A0A4Q9KHV9</accession>
<feature type="region of interest" description="Disordered" evidence="1">
    <location>
        <begin position="1"/>
        <end position="69"/>
    </location>
</feature>
<organism evidence="2 3">
    <name type="scientific">Propioniciclava tarda</name>
    <dbReference type="NCBI Taxonomy" id="433330"/>
    <lineage>
        <taxon>Bacteria</taxon>
        <taxon>Bacillati</taxon>
        <taxon>Actinomycetota</taxon>
        <taxon>Actinomycetes</taxon>
        <taxon>Propionibacteriales</taxon>
        <taxon>Propionibacteriaceae</taxon>
        <taxon>Propioniciclava</taxon>
    </lineage>
</organism>
<dbReference type="Proteomes" id="UP000291933">
    <property type="component" value="Unassembled WGS sequence"/>
</dbReference>
<protein>
    <submittedName>
        <fullName evidence="2">Uncharacterized protein</fullName>
    </submittedName>
</protein>
<dbReference type="AlphaFoldDB" id="A0A4Q9KHV9"/>
<keyword evidence="3" id="KW-1185">Reference proteome</keyword>
<dbReference type="RefSeq" id="WP_131173120.1">
    <property type="nucleotide sequence ID" value="NZ_FXTL01000028.1"/>
</dbReference>
<evidence type="ECO:0000256" key="1">
    <source>
        <dbReference type="SAM" id="MobiDB-lite"/>
    </source>
</evidence>
<evidence type="ECO:0000313" key="3">
    <source>
        <dbReference type="Proteomes" id="UP000291933"/>
    </source>
</evidence>
<proteinExistence type="predicted"/>
<feature type="compositionally biased region" description="Polar residues" evidence="1">
    <location>
        <begin position="1"/>
        <end position="14"/>
    </location>
</feature>
<reference evidence="2 3" key="1">
    <citation type="submission" date="2019-01" db="EMBL/GenBank/DDBJ databases">
        <title>Lactibacter flavus gen. nov., sp. nov., a novel bacterium of the family Propionibacteriaceae isolated from raw milk and dairy products.</title>
        <authorList>
            <person name="Huptas C."/>
            <person name="Wenning M."/>
            <person name="Breitenwieser F."/>
            <person name="Doll E."/>
            <person name="Von Neubeck M."/>
            <person name="Busse H.-J."/>
            <person name="Scherer S."/>
        </authorList>
    </citation>
    <scope>NUCLEOTIDE SEQUENCE [LARGE SCALE GENOMIC DNA]</scope>
    <source>
        <strain evidence="2 3">DSM 22130</strain>
    </source>
</reference>
<gene>
    <name evidence="2" type="ORF">ET996_13680</name>
</gene>
<comment type="caution">
    <text evidence="2">The sequence shown here is derived from an EMBL/GenBank/DDBJ whole genome shotgun (WGS) entry which is preliminary data.</text>
</comment>
<name>A0A4Q9KHV9_PROTD</name>
<sequence>MNKAHQASGTSGCTDSPMIPGSGFPPVPAPIDAPALPDPIVAPQQTALEGAESGEPYADASGGGSVGGW</sequence>
<feature type="compositionally biased region" description="Low complexity" evidence="1">
    <location>
        <begin position="32"/>
        <end position="43"/>
    </location>
</feature>